<name>A0A2N9GW25_FAGSY</name>
<dbReference type="InterPro" id="IPR045026">
    <property type="entry name" value="LIMYB"/>
</dbReference>
<dbReference type="EMBL" id="OIVN01002423">
    <property type="protein sequence ID" value="SPD03494.1"/>
    <property type="molecule type" value="Genomic_DNA"/>
</dbReference>
<feature type="region of interest" description="Disordered" evidence="1">
    <location>
        <begin position="76"/>
        <end position="114"/>
    </location>
</feature>
<reference evidence="2" key="1">
    <citation type="submission" date="2018-02" db="EMBL/GenBank/DDBJ databases">
        <authorList>
            <person name="Cohen D.B."/>
            <person name="Kent A.D."/>
        </authorList>
    </citation>
    <scope>NUCLEOTIDE SEQUENCE</scope>
</reference>
<evidence type="ECO:0000256" key="1">
    <source>
        <dbReference type="SAM" id="MobiDB-lite"/>
    </source>
</evidence>
<feature type="compositionally biased region" description="Basic and acidic residues" evidence="1">
    <location>
        <begin position="78"/>
        <end position="96"/>
    </location>
</feature>
<evidence type="ECO:0000313" key="2">
    <source>
        <dbReference type="EMBL" id="SPD03494.1"/>
    </source>
</evidence>
<dbReference type="PANTHER" id="PTHR47584:SF14">
    <property type="entry name" value="L10-INTERACTING MYB DOMAIN-CONTAINING PROTEIN-LIKE"/>
    <property type="match status" value="1"/>
</dbReference>
<dbReference type="PANTHER" id="PTHR47584">
    <property type="match status" value="1"/>
</dbReference>
<sequence>MYLQAIPKAKEFRRKGCENYIQLGTLFNKTTTTSVMAFASTQDPTNTDEEREIDKRFINTGMHVNVDVDVEVDLDIGEDPKPVQGDVRETRPEKQAKSGNTSKSKKSARKGERVGEMTNAINNFAYIIEKMNEVREARHAAKYAAKVANTTTSSAHPFMKTTPPVDDCSLQKAMELLDTYKDIPPEKFCKIMLALYKQNHRVAFLTFFEERRAIWMEFMGNM</sequence>
<proteinExistence type="predicted"/>
<protein>
    <submittedName>
        <fullName evidence="2">Uncharacterized protein</fullName>
    </submittedName>
</protein>
<accession>A0A2N9GW25</accession>
<gene>
    <name evidence="2" type="ORF">FSB_LOCUS31376</name>
</gene>
<organism evidence="2">
    <name type="scientific">Fagus sylvatica</name>
    <name type="common">Beechnut</name>
    <dbReference type="NCBI Taxonomy" id="28930"/>
    <lineage>
        <taxon>Eukaryota</taxon>
        <taxon>Viridiplantae</taxon>
        <taxon>Streptophyta</taxon>
        <taxon>Embryophyta</taxon>
        <taxon>Tracheophyta</taxon>
        <taxon>Spermatophyta</taxon>
        <taxon>Magnoliopsida</taxon>
        <taxon>eudicotyledons</taxon>
        <taxon>Gunneridae</taxon>
        <taxon>Pentapetalae</taxon>
        <taxon>rosids</taxon>
        <taxon>fabids</taxon>
        <taxon>Fagales</taxon>
        <taxon>Fagaceae</taxon>
        <taxon>Fagus</taxon>
    </lineage>
</organism>
<dbReference type="AlphaFoldDB" id="A0A2N9GW25"/>